<dbReference type="EMBL" id="CAJVQA010038244">
    <property type="protein sequence ID" value="CAG8810733.1"/>
    <property type="molecule type" value="Genomic_DNA"/>
</dbReference>
<evidence type="ECO:0000256" key="1">
    <source>
        <dbReference type="SAM" id="MobiDB-lite"/>
    </source>
</evidence>
<keyword evidence="3" id="KW-1185">Reference proteome</keyword>
<dbReference type="OrthoDB" id="2377383at2759"/>
<organism evidence="2 3">
    <name type="scientific">Cetraspora pellucida</name>
    <dbReference type="NCBI Taxonomy" id="1433469"/>
    <lineage>
        <taxon>Eukaryota</taxon>
        <taxon>Fungi</taxon>
        <taxon>Fungi incertae sedis</taxon>
        <taxon>Mucoromycota</taxon>
        <taxon>Glomeromycotina</taxon>
        <taxon>Glomeromycetes</taxon>
        <taxon>Diversisporales</taxon>
        <taxon>Gigasporaceae</taxon>
        <taxon>Cetraspora</taxon>
    </lineage>
</organism>
<name>A0A9N9PDA6_9GLOM</name>
<proteinExistence type="predicted"/>
<comment type="caution">
    <text evidence="2">The sequence shown here is derived from an EMBL/GenBank/DDBJ whole genome shotgun (WGS) entry which is preliminary data.</text>
</comment>
<dbReference type="Proteomes" id="UP000789759">
    <property type="component" value="Unassembled WGS sequence"/>
</dbReference>
<feature type="region of interest" description="Disordered" evidence="1">
    <location>
        <begin position="1"/>
        <end position="51"/>
    </location>
</feature>
<evidence type="ECO:0000313" key="2">
    <source>
        <dbReference type="EMBL" id="CAG8810733.1"/>
    </source>
</evidence>
<feature type="compositionally biased region" description="Polar residues" evidence="1">
    <location>
        <begin position="29"/>
        <end position="41"/>
    </location>
</feature>
<gene>
    <name evidence="2" type="ORF">CPELLU_LOCUS18624</name>
</gene>
<sequence>MREHAYFSVNVRDSMQNQDSEPDEDQENGESSYQASVSVTQRGKKRANENDINVDNMTTPINYAKRRKTYKGKHSSMIVNLKKHPALKKYCKLISDLQFPNVDEVSQYARHSIAMLKWSVVNYETFIKAGWNGKCRFNIISTPRIKIKSVSTTFEQHPNNQLKSITTTLWSLYDKGIIHSCDISPANFIRWLFYKEKNYYDIDVLTVVSVILAVILYKHTPCRGVGSSPSESHVKIELWSKIFSTAFSLHDSKLLPTWEFQHLISGNAGQGSSRSDFAAVVNNQSDLQFPFFLVEFENNGFEVHKDSVVVIAEAVHEFNRLLSFIHPTEEEQQSSLIYVHDDVLSFNLMGPDIGKNIENALRLTTQPVMLNYDLITALPETPREAVKSREYKTKFTPQTKRELYTIVDESDSYESESTELDSSN</sequence>
<accession>A0A9N9PDA6</accession>
<protein>
    <submittedName>
        <fullName evidence="2">8723_t:CDS:1</fullName>
    </submittedName>
</protein>
<dbReference type="AlphaFoldDB" id="A0A9N9PDA6"/>
<evidence type="ECO:0000313" key="3">
    <source>
        <dbReference type="Proteomes" id="UP000789759"/>
    </source>
</evidence>
<reference evidence="2" key="1">
    <citation type="submission" date="2021-06" db="EMBL/GenBank/DDBJ databases">
        <authorList>
            <person name="Kallberg Y."/>
            <person name="Tangrot J."/>
            <person name="Rosling A."/>
        </authorList>
    </citation>
    <scope>NUCLEOTIDE SEQUENCE</scope>
    <source>
        <strain evidence="2">FL966</strain>
    </source>
</reference>